<dbReference type="Pfam" id="PF02803">
    <property type="entry name" value="Thiolase_C"/>
    <property type="match status" value="1"/>
</dbReference>
<dbReference type="SUPFAM" id="SSF57424">
    <property type="entry name" value="LDL receptor-like module"/>
    <property type="match status" value="1"/>
</dbReference>
<keyword evidence="7" id="KW-0808">Transferase</keyword>
<evidence type="ECO:0000256" key="1">
    <source>
        <dbReference type="ARBA" id="ARBA00004173"/>
    </source>
</evidence>
<comment type="caution">
    <text evidence="20">Lacks conserved residue(s) required for the propagation of feature annotation.</text>
</comment>
<dbReference type="PROSITE" id="PS00134">
    <property type="entry name" value="TRYPSIN_HIS"/>
    <property type="match status" value="1"/>
</dbReference>
<comment type="catalytic activity">
    <reaction evidence="18">
        <text>propanoyl-CoA + acetyl-CoA = 2-methyl-3-oxobutanoyl-CoA + CoA</text>
        <dbReference type="Rhea" id="RHEA:30719"/>
        <dbReference type="ChEBI" id="CHEBI:57287"/>
        <dbReference type="ChEBI" id="CHEBI:57288"/>
        <dbReference type="ChEBI" id="CHEBI:57335"/>
        <dbReference type="ChEBI" id="CHEBI:57392"/>
    </reaction>
    <physiologicalReaction direction="left-to-right" evidence="18">
        <dbReference type="Rhea" id="RHEA:30720"/>
    </physiologicalReaction>
    <physiologicalReaction direction="right-to-left" evidence="18">
        <dbReference type="Rhea" id="RHEA:30721"/>
    </physiologicalReaction>
</comment>
<name>A0AA88S4R9_TACVA</name>
<evidence type="ECO:0000256" key="15">
    <source>
        <dbReference type="ARBA" id="ARBA00023180"/>
    </source>
</evidence>
<dbReference type="Gene3D" id="4.10.400.10">
    <property type="entry name" value="Low-density Lipoprotein Receptor"/>
    <property type="match status" value="1"/>
</dbReference>
<evidence type="ECO:0000256" key="5">
    <source>
        <dbReference type="ARBA" id="ARBA00012705"/>
    </source>
</evidence>
<keyword evidence="9 21" id="KW-0378">Hydrolase</keyword>
<accession>A0AA88S4R9</accession>
<feature type="disulfide bond" evidence="19">
    <location>
        <begin position="564"/>
        <end position="579"/>
    </location>
</feature>
<dbReference type="SUPFAM" id="SSF56487">
    <property type="entry name" value="SRCR-like"/>
    <property type="match status" value="1"/>
</dbReference>
<keyword evidence="13" id="KW-0496">Mitochondrion</keyword>
<dbReference type="InterPro" id="IPR001190">
    <property type="entry name" value="SRCR"/>
</dbReference>
<keyword evidence="15" id="KW-0325">Glycoprotein</keyword>
<dbReference type="GO" id="GO:0005739">
    <property type="term" value="C:mitochondrion"/>
    <property type="evidence" value="ECO:0007669"/>
    <property type="project" value="UniProtKB-SubCell"/>
</dbReference>
<protein>
    <recommendedName>
        <fullName evidence="5">acetyl-CoA C-acetyltransferase</fullName>
        <ecNumber evidence="5">2.3.1.9</ecNumber>
    </recommendedName>
</protein>
<evidence type="ECO:0000256" key="12">
    <source>
        <dbReference type="ARBA" id="ARBA00022958"/>
    </source>
</evidence>
<evidence type="ECO:0000256" key="6">
    <source>
        <dbReference type="ARBA" id="ARBA00022670"/>
    </source>
</evidence>
<evidence type="ECO:0000256" key="17">
    <source>
        <dbReference type="ARBA" id="ARBA00045244"/>
    </source>
</evidence>
<dbReference type="InterPro" id="IPR009003">
    <property type="entry name" value="Peptidase_S1_PA"/>
</dbReference>
<dbReference type="InterPro" id="IPR002172">
    <property type="entry name" value="LDrepeatLR_classA_rpt"/>
</dbReference>
<dbReference type="InterPro" id="IPR001314">
    <property type="entry name" value="Peptidase_S1A"/>
</dbReference>
<dbReference type="InterPro" id="IPR020615">
    <property type="entry name" value="Thiolase_acyl_enz_int_AS"/>
</dbReference>
<keyword evidence="6 21" id="KW-0645">Protease</keyword>
<dbReference type="GO" id="GO:0003985">
    <property type="term" value="F:acetyl-CoA C-acetyltransferase activity"/>
    <property type="evidence" value="ECO:0007669"/>
    <property type="project" value="UniProtKB-EC"/>
</dbReference>
<keyword evidence="22" id="KW-0472">Membrane</keyword>
<evidence type="ECO:0000256" key="22">
    <source>
        <dbReference type="SAM" id="Phobius"/>
    </source>
</evidence>
<dbReference type="InterPro" id="IPR036055">
    <property type="entry name" value="LDL_receptor-like_sf"/>
</dbReference>
<dbReference type="SMART" id="SM00192">
    <property type="entry name" value="LDLa"/>
    <property type="match status" value="1"/>
</dbReference>
<dbReference type="CDD" id="cd00190">
    <property type="entry name" value="Tryp_SPc"/>
    <property type="match status" value="1"/>
</dbReference>
<feature type="transmembrane region" description="Helical" evidence="22">
    <location>
        <begin position="517"/>
        <end position="541"/>
    </location>
</feature>
<dbReference type="PROSITE" id="PS00737">
    <property type="entry name" value="THIOLASE_2"/>
    <property type="match status" value="1"/>
</dbReference>
<evidence type="ECO:0000256" key="7">
    <source>
        <dbReference type="ARBA" id="ARBA00022679"/>
    </source>
</evidence>
<dbReference type="AlphaFoldDB" id="A0AA88S4R9"/>
<evidence type="ECO:0000256" key="2">
    <source>
        <dbReference type="ARBA" id="ARBA00005005"/>
    </source>
</evidence>
<dbReference type="PANTHER" id="PTHR18919:SF156">
    <property type="entry name" value="ACETYL-COA ACETYLTRANSFERASE, MITOCHONDRIAL"/>
    <property type="match status" value="1"/>
</dbReference>
<keyword evidence="12" id="KW-0630">Potassium</keyword>
<dbReference type="FunFam" id="2.40.10.10:FF:000003">
    <property type="entry name" value="Transmembrane serine protease 3"/>
    <property type="match status" value="1"/>
</dbReference>
<keyword evidence="22" id="KW-1133">Transmembrane helix</keyword>
<keyword evidence="26" id="KW-1185">Reference proteome</keyword>
<dbReference type="GO" id="GO:0006635">
    <property type="term" value="P:fatty acid beta-oxidation"/>
    <property type="evidence" value="ECO:0007669"/>
    <property type="project" value="TreeGrafter"/>
</dbReference>
<dbReference type="InterPro" id="IPR033116">
    <property type="entry name" value="TRYPSIN_SER"/>
</dbReference>
<dbReference type="PRINTS" id="PR00722">
    <property type="entry name" value="CHYMOTRYPSIN"/>
</dbReference>
<comment type="similarity">
    <text evidence="3">Belongs to the thiolase-like superfamily. Thiolase family.</text>
</comment>
<dbReference type="CDD" id="cd00751">
    <property type="entry name" value="thiolase"/>
    <property type="match status" value="1"/>
</dbReference>
<keyword evidence="10 21" id="KW-0720">Serine protease</keyword>
<evidence type="ECO:0000259" key="23">
    <source>
        <dbReference type="PROSITE" id="PS50240"/>
    </source>
</evidence>
<dbReference type="InterPro" id="IPR020616">
    <property type="entry name" value="Thiolase_N"/>
</dbReference>
<dbReference type="EC" id="2.3.1.9" evidence="5"/>
<gene>
    <name evidence="25" type="ORF">Q7C36_019758</name>
</gene>
<reference evidence="25" key="1">
    <citation type="submission" date="2023-08" db="EMBL/GenBank/DDBJ databases">
        <title>Pelteobagrus vachellii genome.</title>
        <authorList>
            <person name="Liu H."/>
        </authorList>
    </citation>
    <scope>NUCLEOTIDE SEQUENCE</scope>
    <source>
        <strain evidence="25">PRFRI_2022a</strain>
        <tissue evidence="25">Muscle</tissue>
    </source>
</reference>
<evidence type="ECO:0000256" key="11">
    <source>
        <dbReference type="ARBA" id="ARBA00022946"/>
    </source>
</evidence>
<keyword evidence="11" id="KW-0809">Transit peptide</keyword>
<dbReference type="InterPro" id="IPR036772">
    <property type="entry name" value="SRCR-like_dom_sf"/>
</dbReference>
<evidence type="ECO:0000313" key="25">
    <source>
        <dbReference type="EMBL" id="KAK2823158.1"/>
    </source>
</evidence>
<dbReference type="Gene3D" id="2.40.10.10">
    <property type="entry name" value="Trypsin-like serine proteases"/>
    <property type="match status" value="2"/>
</dbReference>
<evidence type="ECO:0000256" key="21">
    <source>
        <dbReference type="RuleBase" id="RU363034"/>
    </source>
</evidence>
<dbReference type="InterPro" id="IPR043504">
    <property type="entry name" value="Peptidase_S1_PA_chymotrypsin"/>
</dbReference>
<dbReference type="InterPro" id="IPR018114">
    <property type="entry name" value="TRYPSIN_HIS"/>
</dbReference>
<dbReference type="PROSITE" id="PS50240">
    <property type="entry name" value="TRYPSIN_DOM"/>
    <property type="match status" value="1"/>
</dbReference>
<dbReference type="SMART" id="SM00020">
    <property type="entry name" value="Tryp_SPc"/>
    <property type="match status" value="1"/>
</dbReference>
<dbReference type="SUPFAM" id="SSF53901">
    <property type="entry name" value="Thiolase-like"/>
    <property type="match status" value="2"/>
</dbReference>
<sequence>MSLLSTRTQLCRRLAHKYVSRTYSSRPALNEVVIVSAARTPIGSFKGSLSTLPATKLGSIAIKGAIEQAGIPPEAVKEVYMGNVLQAGEGQAPTRQALLGAGLPLSTPATTINKVCASGMKSIMMAAQSLMCGHQDVMVAGGMESMSQVPYVMAREAPSYGGVKMEDLIVKDGLTDVYNKIHMGNCAENTAKKSSISREEQDAYAINSYTRSKAAWESGILAKEVVPVSIPQKGKPDVVVKEDEEWRKVDFSKVPNLKTVFQKENGTVTAANASTLNDGAAAVVLMTADAAKRLNVTPLARIVAFADAAVAPIDFPIAPAFAVPKVLSAAGLKKDDVAMWEINEAFSVVVLANIKMLDIDPGKVNVNGGAVSLGHPIGMSGTRIVGHMVHQLQPGQYGLAGICNGGGGASSVLIQKLRRRTLIRPDTRDQETRNSTLEMQTNTAHINYGFYYGEERPPVQMPGNPPPYNPTVPLYHNVVQAPTIATAPPINTQYIITSGHPIQTTATRKGVSKVRCLCITAAVIFALIVVAVAAVLVWYFVAGVCMLGRKCGESSTCVSSSQWCDGRTDCPGREDEAQCLRFYGPNFMLQSFSNSEQKWKAVCSDRWSNTVGKQACQQIGYSASDYVSYGTINPGSSAADGYVALSSDYSNALGLGSVHSFLSNSTSCPSNTAVTLKCIDCGSSSAPGARIVGGTVVSSLGRWPWQVSLQVNGHHLCGGSVITPSWIVTAAHCVQTHSSPSQWTVYAGYLTLTQMAYSSGSSVSMVISHPNYDADTNNYDVALMKLWTPLKMSNNIRPVCLPNTGLDFSTSRNYYVTGWGTTVMQGSASNELREAQISLISQAVCNSSQVYNGQLTNTMICAGNLAGGVDSCQGDSGGPLVTSQNFLWWLVGDTSWGHGCALRNRPGVYGNMTIFVDWIYKQMKKY</sequence>
<dbReference type="PROSITE" id="PS00098">
    <property type="entry name" value="THIOLASE_1"/>
    <property type="match status" value="1"/>
</dbReference>
<dbReference type="Pfam" id="PF00108">
    <property type="entry name" value="Thiolase_N"/>
    <property type="match status" value="1"/>
</dbReference>
<keyword evidence="8" id="KW-0479">Metal-binding</keyword>
<evidence type="ECO:0000256" key="4">
    <source>
        <dbReference type="ARBA" id="ARBA00011881"/>
    </source>
</evidence>
<evidence type="ECO:0000256" key="13">
    <source>
        <dbReference type="ARBA" id="ARBA00023128"/>
    </source>
</evidence>
<feature type="domain" description="Peptidase S1" evidence="23">
    <location>
        <begin position="691"/>
        <end position="924"/>
    </location>
</feature>
<dbReference type="GO" id="GO:0006508">
    <property type="term" value="P:proteolysis"/>
    <property type="evidence" value="ECO:0007669"/>
    <property type="project" value="UniProtKB-KW"/>
</dbReference>
<keyword evidence="16" id="KW-0012">Acyltransferase</keyword>
<comment type="subcellular location">
    <subcellularLocation>
        <location evidence="1">Mitochondrion</location>
    </subcellularLocation>
</comment>
<feature type="domain" description="SRCR" evidence="24">
    <location>
        <begin position="589"/>
        <end position="620"/>
    </location>
</feature>
<dbReference type="PROSITE" id="PS50068">
    <property type="entry name" value="LDLRA_2"/>
    <property type="match status" value="1"/>
</dbReference>
<feature type="disulfide bond" evidence="19">
    <location>
        <begin position="545"/>
        <end position="557"/>
    </location>
</feature>
<dbReference type="Gene3D" id="3.10.250.10">
    <property type="entry name" value="SRCR-like domain"/>
    <property type="match status" value="1"/>
</dbReference>
<dbReference type="EMBL" id="JAVHJS010000021">
    <property type="protein sequence ID" value="KAK2823158.1"/>
    <property type="molecule type" value="Genomic_DNA"/>
</dbReference>
<organism evidence="25 26">
    <name type="scientific">Tachysurus vachellii</name>
    <name type="common">Darkbarbel catfish</name>
    <name type="synonym">Pelteobagrus vachellii</name>
    <dbReference type="NCBI Taxonomy" id="175792"/>
    <lineage>
        <taxon>Eukaryota</taxon>
        <taxon>Metazoa</taxon>
        <taxon>Chordata</taxon>
        <taxon>Craniata</taxon>
        <taxon>Vertebrata</taxon>
        <taxon>Euteleostomi</taxon>
        <taxon>Actinopterygii</taxon>
        <taxon>Neopterygii</taxon>
        <taxon>Teleostei</taxon>
        <taxon>Ostariophysi</taxon>
        <taxon>Siluriformes</taxon>
        <taxon>Bagridae</taxon>
        <taxon>Tachysurus</taxon>
    </lineage>
</organism>
<dbReference type="InterPro" id="IPR020610">
    <property type="entry name" value="Thiolase_AS"/>
</dbReference>
<dbReference type="PROSITE" id="PS00135">
    <property type="entry name" value="TRYPSIN_SER"/>
    <property type="match status" value="1"/>
</dbReference>
<evidence type="ECO:0000256" key="9">
    <source>
        <dbReference type="ARBA" id="ARBA00022801"/>
    </source>
</evidence>
<evidence type="ECO:0000256" key="20">
    <source>
        <dbReference type="PROSITE-ProRule" id="PRU00196"/>
    </source>
</evidence>
<dbReference type="CDD" id="cd00112">
    <property type="entry name" value="LDLa"/>
    <property type="match status" value="1"/>
</dbReference>
<dbReference type="GO" id="GO:0004252">
    <property type="term" value="F:serine-type endopeptidase activity"/>
    <property type="evidence" value="ECO:0007669"/>
    <property type="project" value="InterPro"/>
</dbReference>
<dbReference type="Proteomes" id="UP001187315">
    <property type="component" value="Unassembled WGS sequence"/>
</dbReference>
<evidence type="ECO:0000256" key="16">
    <source>
        <dbReference type="ARBA" id="ARBA00023315"/>
    </source>
</evidence>
<keyword evidence="22" id="KW-0812">Transmembrane</keyword>
<evidence type="ECO:0000256" key="14">
    <source>
        <dbReference type="ARBA" id="ARBA00023157"/>
    </source>
</evidence>
<dbReference type="InterPro" id="IPR002155">
    <property type="entry name" value="Thiolase"/>
</dbReference>
<evidence type="ECO:0000256" key="18">
    <source>
        <dbReference type="ARBA" id="ARBA00048502"/>
    </source>
</evidence>
<dbReference type="PANTHER" id="PTHR18919">
    <property type="entry name" value="ACETYL-COA C-ACYLTRANSFERASE"/>
    <property type="match status" value="1"/>
</dbReference>
<dbReference type="InterPro" id="IPR001254">
    <property type="entry name" value="Trypsin_dom"/>
</dbReference>
<evidence type="ECO:0000256" key="19">
    <source>
        <dbReference type="PROSITE-ProRule" id="PRU00124"/>
    </source>
</evidence>
<dbReference type="InterPro" id="IPR020617">
    <property type="entry name" value="Thiolase_C"/>
</dbReference>
<dbReference type="Pfam" id="PF00089">
    <property type="entry name" value="Trypsin"/>
    <property type="match status" value="1"/>
</dbReference>
<dbReference type="InterPro" id="IPR020613">
    <property type="entry name" value="Thiolase_CS"/>
</dbReference>
<dbReference type="SUPFAM" id="SSF50494">
    <property type="entry name" value="Trypsin-like serine proteases"/>
    <property type="match status" value="1"/>
</dbReference>
<comment type="pathway">
    <text evidence="2">Lipid metabolism; fatty acid beta-oxidation.</text>
</comment>
<dbReference type="Pfam" id="PF15494">
    <property type="entry name" value="SRCR_2"/>
    <property type="match status" value="1"/>
</dbReference>
<dbReference type="GO" id="GO:0016020">
    <property type="term" value="C:membrane"/>
    <property type="evidence" value="ECO:0007669"/>
    <property type="project" value="InterPro"/>
</dbReference>
<dbReference type="FunFam" id="3.40.47.10:FF:000127">
    <property type="entry name" value="Acetyl-CoA acetyltransferase, putative"/>
    <property type="match status" value="1"/>
</dbReference>
<keyword evidence="14 19" id="KW-1015">Disulfide bond</keyword>
<evidence type="ECO:0000259" key="24">
    <source>
        <dbReference type="PROSITE" id="PS50287"/>
    </source>
</evidence>
<evidence type="ECO:0000313" key="26">
    <source>
        <dbReference type="Proteomes" id="UP001187315"/>
    </source>
</evidence>
<dbReference type="GO" id="GO:0046872">
    <property type="term" value="F:metal ion binding"/>
    <property type="evidence" value="ECO:0007669"/>
    <property type="project" value="UniProtKB-KW"/>
</dbReference>
<dbReference type="NCBIfam" id="TIGR01930">
    <property type="entry name" value="AcCoA-C-Actrans"/>
    <property type="match status" value="1"/>
</dbReference>
<evidence type="ECO:0000256" key="3">
    <source>
        <dbReference type="ARBA" id="ARBA00010982"/>
    </source>
</evidence>
<evidence type="ECO:0000256" key="8">
    <source>
        <dbReference type="ARBA" id="ARBA00022723"/>
    </source>
</evidence>
<comment type="caution">
    <text evidence="25">The sequence shown here is derived from an EMBL/GenBank/DDBJ whole genome shotgun (WGS) entry which is preliminary data.</text>
</comment>
<dbReference type="PROSITE" id="PS50287">
    <property type="entry name" value="SRCR_2"/>
    <property type="match status" value="1"/>
</dbReference>
<comment type="subunit">
    <text evidence="4">Homotetramer.</text>
</comment>
<dbReference type="FunFam" id="3.40.47.10:FF:000150">
    <property type="match status" value="1"/>
</dbReference>
<proteinExistence type="inferred from homology"/>
<dbReference type="Gene3D" id="3.40.47.10">
    <property type="match status" value="1"/>
</dbReference>
<evidence type="ECO:0000256" key="10">
    <source>
        <dbReference type="ARBA" id="ARBA00022825"/>
    </source>
</evidence>
<comment type="function">
    <text evidence="17">This is one of the enzymes that catalyzes the last step of the mitochondrial beta-oxidation pathway, an aerobic process breaking down fatty acids into acetyl-CoA. Using free coenzyme A/CoA, catalyzes the thiolytic cleavage of medium- to long-chain 3-oxoacyl-CoAs into acetyl-CoA and a fatty acyl-CoA shortened by two carbon atoms. The activity of the enzyme is reversible and it can also catalyze the condensation of two acetyl-CoA molecules into acetoacetyl-CoA. Thereby, it plays a major role in ketone body metabolism.</text>
</comment>
<dbReference type="InterPro" id="IPR016039">
    <property type="entry name" value="Thiolase-like"/>
</dbReference>
<dbReference type="PROSITE" id="PS00099">
    <property type="entry name" value="THIOLASE_3"/>
    <property type="match status" value="1"/>
</dbReference>